<dbReference type="Gene3D" id="3.30.1150.10">
    <property type="match status" value="1"/>
</dbReference>
<accession>A0ABX1QYH4</accession>
<sequence>MENMFKVSVPKPCHEDWNKMNPSSKGRFCNTCTTEVVDFTKMNSEEIKTYLRENSNVCGRFKNEQLNSIIIRVPKQVLFSQVHFHKMFMLALLVSMGTSLFSCQNSNGTKQKIDSVEIIEEEPKITLGIILPPKDSINDKYEKEKTNNPIKTIKKKNNSSEKNKAVENIITKNDTIKQIYEDDAIYGMPGITAYPEYAGGFQKLYKFVKENYIIHKKAIKNNGKIVVSFAVNKTGELIDFKVKKDIGFETGNELINVLKKTPKWYPAEFEGKKQIFYYDIEMNITNDTIQKLLRKKTTSKIDTIELIRITKFDY</sequence>
<gene>
    <name evidence="1" type="ORF">G6042_11950</name>
</gene>
<dbReference type="EMBL" id="JAAMPT010000208">
    <property type="protein sequence ID" value="NMH25977.1"/>
    <property type="molecule type" value="Genomic_DNA"/>
</dbReference>
<name>A0ABX1QYH4_9FLAO</name>
<dbReference type="RefSeq" id="WP_169524660.1">
    <property type="nucleotide sequence ID" value="NZ_JAAMPT010000208.1"/>
</dbReference>
<reference evidence="1 2" key="1">
    <citation type="submission" date="2020-02" db="EMBL/GenBank/DDBJ databases">
        <title>Flavobacterium sp. genome.</title>
        <authorList>
            <person name="Jung H.S."/>
            <person name="Baek J.H."/>
            <person name="Jeon C.O."/>
        </authorList>
    </citation>
    <scope>NUCLEOTIDE SEQUENCE [LARGE SCALE GENOMIC DNA]</scope>
    <source>
        <strain evidence="1 2">SE-s27</strain>
    </source>
</reference>
<protein>
    <recommendedName>
        <fullName evidence="3">TonB C-terminal domain-containing protein</fullName>
    </recommendedName>
</protein>
<organism evidence="1 2">
    <name type="scientific">Flavobacterium solisilvae</name>
    <dbReference type="NCBI Taxonomy" id="1852019"/>
    <lineage>
        <taxon>Bacteria</taxon>
        <taxon>Pseudomonadati</taxon>
        <taxon>Bacteroidota</taxon>
        <taxon>Flavobacteriia</taxon>
        <taxon>Flavobacteriales</taxon>
        <taxon>Flavobacteriaceae</taxon>
        <taxon>Flavobacterium</taxon>
    </lineage>
</organism>
<comment type="caution">
    <text evidence="1">The sequence shown here is derived from an EMBL/GenBank/DDBJ whole genome shotgun (WGS) entry which is preliminary data.</text>
</comment>
<evidence type="ECO:0008006" key="3">
    <source>
        <dbReference type="Google" id="ProtNLM"/>
    </source>
</evidence>
<proteinExistence type="predicted"/>
<dbReference type="SUPFAM" id="SSF74653">
    <property type="entry name" value="TolA/TonB C-terminal domain"/>
    <property type="match status" value="1"/>
</dbReference>
<evidence type="ECO:0000313" key="2">
    <source>
        <dbReference type="Proteomes" id="UP000767947"/>
    </source>
</evidence>
<keyword evidence="2" id="KW-1185">Reference proteome</keyword>
<dbReference type="Proteomes" id="UP000767947">
    <property type="component" value="Unassembled WGS sequence"/>
</dbReference>
<evidence type="ECO:0000313" key="1">
    <source>
        <dbReference type="EMBL" id="NMH25977.1"/>
    </source>
</evidence>